<evidence type="ECO:0000256" key="1">
    <source>
        <dbReference type="SAM" id="MobiDB-lite"/>
    </source>
</evidence>
<keyword evidence="3" id="KW-1185">Reference proteome</keyword>
<feature type="compositionally biased region" description="Polar residues" evidence="1">
    <location>
        <begin position="469"/>
        <end position="479"/>
    </location>
</feature>
<organism evidence="2 3">
    <name type="scientific">Melipona bicolor</name>
    <dbReference type="NCBI Taxonomy" id="60889"/>
    <lineage>
        <taxon>Eukaryota</taxon>
        <taxon>Metazoa</taxon>
        <taxon>Ecdysozoa</taxon>
        <taxon>Arthropoda</taxon>
        <taxon>Hexapoda</taxon>
        <taxon>Insecta</taxon>
        <taxon>Pterygota</taxon>
        <taxon>Neoptera</taxon>
        <taxon>Endopterygota</taxon>
        <taxon>Hymenoptera</taxon>
        <taxon>Apocrita</taxon>
        <taxon>Aculeata</taxon>
        <taxon>Apoidea</taxon>
        <taxon>Anthophila</taxon>
        <taxon>Apidae</taxon>
        <taxon>Melipona</taxon>
    </lineage>
</organism>
<feature type="compositionally biased region" description="Polar residues" evidence="1">
    <location>
        <begin position="86"/>
        <end position="104"/>
    </location>
</feature>
<feature type="region of interest" description="Disordered" evidence="1">
    <location>
        <begin position="535"/>
        <end position="589"/>
    </location>
</feature>
<feature type="region of interest" description="Disordered" evidence="1">
    <location>
        <begin position="798"/>
        <end position="818"/>
    </location>
</feature>
<evidence type="ECO:0000313" key="3">
    <source>
        <dbReference type="Proteomes" id="UP001177670"/>
    </source>
</evidence>
<evidence type="ECO:0008006" key="4">
    <source>
        <dbReference type="Google" id="ProtNLM"/>
    </source>
</evidence>
<reference evidence="2" key="1">
    <citation type="submission" date="2021-10" db="EMBL/GenBank/DDBJ databases">
        <title>Melipona bicolor Genome sequencing and assembly.</title>
        <authorList>
            <person name="Araujo N.S."/>
            <person name="Arias M.C."/>
        </authorList>
    </citation>
    <scope>NUCLEOTIDE SEQUENCE</scope>
    <source>
        <strain evidence="2">USP_2M_L1-L4_2017</strain>
        <tissue evidence="2">Whole body</tissue>
    </source>
</reference>
<dbReference type="AlphaFoldDB" id="A0AA40FJ83"/>
<feature type="compositionally biased region" description="Low complexity" evidence="1">
    <location>
        <begin position="29"/>
        <end position="49"/>
    </location>
</feature>
<dbReference type="Proteomes" id="UP001177670">
    <property type="component" value="Unassembled WGS sequence"/>
</dbReference>
<feature type="compositionally biased region" description="Polar residues" evidence="1">
    <location>
        <begin position="148"/>
        <end position="159"/>
    </location>
</feature>
<comment type="caution">
    <text evidence="2">The sequence shown here is derived from an EMBL/GenBank/DDBJ whole genome shotgun (WGS) entry which is preliminary data.</text>
</comment>
<protein>
    <recommendedName>
        <fullName evidence="4">Neuron navigator 2</fullName>
    </recommendedName>
</protein>
<feature type="compositionally biased region" description="Basic and acidic residues" evidence="1">
    <location>
        <begin position="238"/>
        <end position="250"/>
    </location>
</feature>
<accession>A0AA40FJ83</accession>
<feature type="region of interest" description="Disordered" evidence="1">
    <location>
        <begin position="370"/>
        <end position="520"/>
    </location>
</feature>
<gene>
    <name evidence="2" type="ORF">K0M31_013355</name>
</gene>
<feature type="compositionally biased region" description="Low complexity" evidence="1">
    <location>
        <begin position="550"/>
        <end position="569"/>
    </location>
</feature>
<feature type="compositionally biased region" description="Polar residues" evidence="1">
    <location>
        <begin position="443"/>
        <end position="462"/>
    </location>
</feature>
<feature type="compositionally biased region" description="Polar residues" evidence="1">
    <location>
        <begin position="419"/>
        <end position="436"/>
    </location>
</feature>
<dbReference type="EMBL" id="JAHYIQ010000036">
    <property type="protein sequence ID" value="KAK1119532.1"/>
    <property type="molecule type" value="Genomic_DNA"/>
</dbReference>
<evidence type="ECO:0000313" key="2">
    <source>
        <dbReference type="EMBL" id="KAK1119532.1"/>
    </source>
</evidence>
<feature type="compositionally biased region" description="Low complexity" evidence="1">
    <location>
        <begin position="125"/>
        <end position="141"/>
    </location>
</feature>
<sequence length="818" mass="85586">MCSILHWGSFPRAYSESGGLKHGNGGIGSASSSRSTSPSQQQTPQSGLSFIPQPRNQNSSNRQPATTTPSPRASTVGKPSGVRAASQASPYTAASAPVQQNKNSVLDKFKLFNNKEKNQDRGKASSGVSKRTSSSSGFSSARSEHSDSSTSLCDQSKLQVESPKSRALKSKLQSAKPAKQASPKTVRKEQSKAQSKIARTKGSGGGGAADKLPGYNPPQVEDVKPASKIGGVGAKLSAMDKKPASLHDLMKQPASGQLQKPIANPSALVPPKQIAAPDAKNLGSLKNVESSRQSPRPKMELPSAKTPDPAKVTLQNAKVPPNGLNKDVLAQKGLLANANGMIKQTGHEEIVVVNENGCRIDRSTLSMNQANLYEQKSTQREIGESETVENGSPSKQQNTSLPVKARGPSEVHETERTNGKQTPPISPRNSPETSTMDVKMASIQESHSQTAQPAHGQVSNAVNFGAGNKQPSLLNSPLQGSTLSGAGSPGGSSIPKPTALVKGTSKPPKENSMPGVPTPTKLKADALHRKLDPNTVAMVSPMPSISDLMSESSHSNSNSTGQSNSSDSSVIYRPSSESGSEIKTIPNRKIDTTFEQMEKVLSESSTCGGGSMGDDEAEMTVKPMQPLLRGYTPGARALQTLPSRTTARQYTILHSSSHHHVGHDYADIDVASGYLSDGEVLRGGMTVGSRTLSDLCDGYMSEGGASLYARRINPSYGHDHERYVGGSRRELSGVKELVTSRRVQKRPSANVVRSDGGCIGGSPGSGGVIAGGLLGGCSGGSDALAELTIEDLASIPAGNHTSANHTGHSSHHKVSELG</sequence>
<name>A0AA40FJ83_9HYME</name>
<feature type="compositionally biased region" description="Polar residues" evidence="1">
    <location>
        <begin position="54"/>
        <end position="63"/>
    </location>
</feature>
<proteinExistence type="predicted"/>
<feature type="compositionally biased region" description="Polar residues" evidence="1">
    <location>
        <begin position="388"/>
        <end position="401"/>
    </location>
</feature>
<feature type="compositionally biased region" description="Low complexity" evidence="1">
    <location>
        <begin position="64"/>
        <end position="75"/>
    </location>
</feature>
<feature type="compositionally biased region" description="Basic and acidic residues" evidence="1">
    <location>
        <begin position="407"/>
        <end position="418"/>
    </location>
</feature>
<feature type="compositionally biased region" description="Basic and acidic residues" evidence="1">
    <location>
        <begin position="105"/>
        <end position="123"/>
    </location>
</feature>
<feature type="region of interest" description="Disordered" evidence="1">
    <location>
        <begin position="13"/>
        <end position="310"/>
    </location>
</feature>